<feature type="compositionally biased region" description="Gly residues" evidence="1">
    <location>
        <begin position="18"/>
        <end position="30"/>
    </location>
</feature>
<feature type="region of interest" description="Disordered" evidence="1">
    <location>
        <begin position="1"/>
        <end position="30"/>
    </location>
</feature>
<reference evidence="2 3" key="1">
    <citation type="submission" date="2015-03" db="EMBL/GenBank/DDBJ databases">
        <title>RNA-seq based gene annotation and comparative genomics of four Zymoseptoria species reveal species-specific pathogenicity related genes and transposable element activity.</title>
        <authorList>
            <person name="Grandaubert J."/>
            <person name="Bhattacharyya A."/>
            <person name="Stukenbrock E.H."/>
        </authorList>
    </citation>
    <scope>NUCLEOTIDE SEQUENCE [LARGE SCALE GENOMIC DNA]</scope>
    <source>
        <strain evidence="2 3">Zb18110</strain>
    </source>
</reference>
<comment type="caution">
    <text evidence="2">The sequence shown here is derived from an EMBL/GenBank/DDBJ whole genome shotgun (WGS) entry which is preliminary data.</text>
</comment>
<organism evidence="2 3">
    <name type="scientific">Zymoseptoria brevis</name>
    <dbReference type="NCBI Taxonomy" id="1047168"/>
    <lineage>
        <taxon>Eukaryota</taxon>
        <taxon>Fungi</taxon>
        <taxon>Dikarya</taxon>
        <taxon>Ascomycota</taxon>
        <taxon>Pezizomycotina</taxon>
        <taxon>Dothideomycetes</taxon>
        <taxon>Dothideomycetidae</taxon>
        <taxon>Mycosphaerellales</taxon>
        <taxon>Mycosphaerellaceae</taxon>
        <taxon>Zymoseptoria</taxon>
    </lineage>
</organism>
<gene>
    <name evidence="2" type="ORF">TI39_contig4490g00001</name>
</gene>
<accession>A0A0F4G7I6</accession>
<feature type="compositionally biased region" description="Acidic residues" evidence="1">
    <location>
        <begin position="1"/>
        <end position="13"/>
    </location>
</feature>
<evidence type="ECO:0000256" key="1">
    <source>
        <dbReference type="SAM" id="MobiDB-lite"/>
    </source>
</evidence>
<dbReference type="AlphaFoldDB" id="A0A0F4G7I6"/>
<evidence type="ECO:0000313" key="2">
    <source>
        <dbReference type="EMBL" id="KJX92957.1"/>
    </source>
</evidence>
<name>A0A0F4G7I6_9PEZI</name>
<proteinExistence type="predicted"/>
<sequence length="65" mass="6875">EEEEEEEEEEEGGEVDRGVGGGDWDWGGLGRACGVEGGWMEESVGEEGWSGGLECLVEVGIGMRG</sequence>
<feature type="non-terminal residue" evidence="2">
    <location>
        <position position="1"/>
    </location>
</feature>
<dbReference type="Proteomes" id="UP000033647">
    <property type="component" value="Unassembled WGS sequence"/>
</dbReference>
<evidence type="ECO:0000313" key="3">
    <source>
        <dbReference type="Proteomes" id="UP000033647"/>
    </source>
</evidence>
<keyword evidence="3" id="KW-1185">Reference proteome</keyword>
<protein>
    <submittedName>
        <fullName evidence="2">Uncharacterized protein</fullName>
    </submittedName>
</protein>
<dbReference type="EMBL" id="LAFY01004449">
    <property type="protein sequence ID" value="KJX92957.1"/>
    <property type="molecule type" value="Genomic_DNA"/>
</dbReference>